<dbReference type="InterPro" id="IPR000524">
    <property type="entry name" value="Tscrpt_reg_HTH_GntR"/>
</dbReference>
<evidence type="ECO:0000259" key="5">
    <source>
        <dbReference type="PROSITE" id="PS50949"/>
    </source>
</evidence>
<dbReference type="HOGENOM" id="CLU_2406653_0_0_6"/>
<dbReference type="PANTHER" id="PTHR46577:SF1">
    <property type="entry name" value="HTH-TYPE TRANSCRIPTIONAL REGULATORY PROTEIN GABR"/>
    <property type="match status" value="1"/>
</dbReference>
<keyword evidence="7" id="KW-1185">Reference proteome</keyword>
<evidence type="ECO:0000313" key="6">
    <source>
        <dbReference type="EMBL" id="ESK36266.1"/>
    </source>
</evidence>
<dbReference type="InterPro" id="IPR036388">
    <property type="entry name" value="WH-like_DNA-bd_sf"/>
</dbReference>
<dbReference type="STRING" id="1392540.P256_02573"/>
<organism evidence="6 7">
    <name type="scientific">Acinetobacter nectaris CIP 110549</name>
    <dbReference type="NCBI Taxonomy" id="1392540"/>
    <lineage>
        <taxon>Bacteria</taxon>
        <taxon>Pseudomonadati</taxon>
        <taxon>Pseudomonadota</taxon>
        <taxon>Gammaproteobacteria</taxon>
        <taxon>Moraxellales</taxon>
        <taxon>Moraxellaceae</taxon>
        <taxon>Acinetobacter</taxon>
    </lineage>
</organism>
<dbReference type="PANTHER" id="PTHR46577">
    <property type="entry name" value="HTH-TYPE TRANSCRIPTIONAL REGULATORY PROTEIN GABR"/>
    <property type="match status" value="1"/>
</dbReference>
<protein>
    <recommendedName>
        <fullName evidence="5">HTH gntR-type domain-containing protein</fullName>
    </recommendedName>
</protein>
<keyword evidence="2" id="KW-0805">Transcription regulation</keyword>
<gene>
    <name evidence="6" type="ORF">P256_02573</name>
</gene>
<dbReference type="SUPFAM" id="SSF46785">
    <property type="entry name" value="Winged helix' DNA-binding domain"/>
    <property type="match status" value="1"/>
</dbReference>
<comment type="caution">
    <text evidence="6">The sequence shown here is derived from an EMBL/GenBank/DDBJ whole genome shotgun (WGS) entry which is preliminary data.</text>
</comment>
<dbReference type="InterPro" id="IPR051446">
    <property type="entry name" value="HTH_trans_reg/aminotransferase"/>
</dbReference>
<reference evidence="6 7" key="1">
    <citation type="submission" date="2013-10" db="EMBL/GenBank/DDBJ databases">
        <title>The Genome Sequence of Acinetobacter nectaris CIP 110549.</title>
        <authorList>
            <consortium name="The Broad Institute Genomics Platform"/>
            <consortium name="The Broad Institute Genome Sequencing Center for Infectious Disease"/>
            <person name="Cerqueira G."/>
            <person name="Feldgarden M."/>
            <person name="Courvalin P."/>
            <person name="Grillot-Courvalin C."/>
            <person name="Clermont D."/>
            <person name="Rocha E."/>
            <person name="Yoon E.-J."/>
            <person name="Nemec A."/>
            <person name="Young S.K."/>
            <person name="Zeng Q."/>
            <person name="Gargeya S."/>
            <person name="Fitzgerald M."/>
            <person name="Abouelleil A."/>
            <person name="Alvarado L."/>
            <person name="Berlin A.M."/>
            <person name="Chapman S.B."/>
            <person name="Gainer-Dewar J."/>
            <person name="Goldberg J."/>
            <person name="Gnerre S."/>
            <person name="Griggs A."/>
            <person name="Gujja S."/>
            <person name="Hansen M."/>
            <person name="Howarth C."/>
            <person name="Imamovic A."/>
            <person name="Ireland A."/>
            <person name="Larimer J."/>
            <person name="McCowan C."/>
            <person name="Murphy C."/>
            <person name="Pearson M."/>
            <person name="Poon T.W."/>
            <person name="Priest M."/>
            <person name="Roberts A."/>
            <person name="Saif S."/>
            <person name="Shea T."/>
            <person name="Sykes S."/>
            <person name="Wortman J."/>
            <person name="Nusbaum C."/>
            <person name="Birren B."/>
        </authorList>
    </citation>
    <scope>NUCLEOTIDE SEQUENCE [LARGE SCALE GENOMIC DNA]</scope>
    <source>
        <strain evidence="6 7">CIP 110549</strain>
    </source>
</reference>
<evidence type="ECO:0000256" key="4">
    <source>
        <dbReference type="ARBA" id="ARBA00023163"/>
    </source>
</evidence>
<evidence type="ECO:0000313" key="7">
    <source>
        <dbReference type="Proteomes" id="UP000023785"/>
    </source>
</evidence>
<dbReference type="AlphaFoldDB" id="V2TFN4"/>
<dbReference type="SMART" id="SM00345">
    <property type="entry name" value="HTH_GNTR"/>
    <property type="match status" value="1"/>
</dbReference>
<dbReference type="Gene3D" id="1.10.10.10">
    <property type="entry name" value="Winged helix-like DNA-binding domain superfamily/Winged helix DNA-binding domain"/>
    <property type="match status" value="1"/>
</dbReference>
<dbReference type="GO" id="GO:0003700">
    <property type="term" value="F:DNA-binding transcription factor activity"/>
    <property type="evidence" value="ECO:0007669"/>
    <property type="project" value="InterPro"/>
</dbReference>
<dbReference type="eggNOG" id="COG1167">
    <property type="taxonomic scope" value="Bacteria"/>
</dbReference>
<feature type="domain" description="HTH gntR-type" evidence="5">
    <location>
        <begin position="2"/>
        <end position="70"/>
    </location>
</feature>
<dbReference type="Pfam" id="PF00392">
    <property type="entry name" value="GntR"/>
    <property type="match status" value="1"/>
</dbReference>
<accession>V2TFN4</accession>
<dbReference type="Proteomes" id="UP000023785">
    <property type="component" value="Unassembled WGS sequence"/>
</dbReference>
<evidence type="ECO:0000256" key="2">
    <source>
        <dbReference type="ARBA" id="ARBA00023015"/>
    </source>
</evidence>
<dbReference type="InterPro" id="IPR036390">
    <property type="entry name" value="WH_DNA-bd_sf"/>
</dbReference>
<proteinExistence type="predicted"/>
<dbReference type="CDD" id="cd07377">
    <property type="entry name" value="WHTH_GntR"/>
    <property type="match status" value="1"/>
</dbReference>
<dbReference type="PROSITE" id="PS50949">
    <property type="entry name" value="HTH_GNTR"/>
    <property type="match status" value="1"/>
</dbReference>
<name>V2TFN4_9GAMM</name>
<keyword evidence="3" id="KW-0238">DNA-binding</keyword>
<dbReference type="GO" id="GO:0003677">
    <property type="term" value="F:DNA binding"/>
    <property type="evidence" value="ECO:0007669"/>
    <property type="project" value="UniProtKB-KW"/>
</dbReference>
<keyword evidence="1" id="KW-0663">Pyridoxal phosphate</keyword>
<evidence type="ECO:0000256" key="1">
    <source>
        <dbReference type="ARBA" id="ARBA00022898"/>
    </source>
</evidence>
<keyword evidence="4" id="KW-0804">Transcription</keyword>
<sequence length="92" mass="10820">MAFQYQILANQIAKKIRSGEIQPNQKLNSLRIFSKNHNISMTTAKACYELLESQGLIFVKYKSGYFVRTNQEQIRNKSVFQFILNSYHIQEK</sequence>
<dbReference type="EMBL" id="AYER01000016">
    <property type="protein sequence ID" value="ESK36266.1"/>
    <property type="molecule type" value="Genomic_DNA"/>
</dbReference>
<evidence type="ECO:0000256" key="3">
    <source>
        <dbReference type="ARBA" id="ARBA00023125"/>
    </source>
</evidence>